<name>A0AA48GN50_9BACT</name>
<dbReference type="PANTHER" id="PTHR30096:SF0">
    <property type="entry name" value="4,5-DOPA DIOXYGENASE EXTRADIOL-LIKE PROTEIN"/>
    <property type="match status" value="1"/>
</dbReference>
<evidence type="ECO:0000256" key="5">
    <source>
        <dbReference type="ARBA" id="ARBA00023002"/>
    </source>
</evidence>
<evidence type="ECO:0000313" key="7">
    <source>
        <dbReference type="EMBL" id="BDU74472.1"/>
    </source>
</evidence>
<keyword evidence="4" id="KW-0862">Zinc</keyword>
<organism evidence="7 8">
    <name type="scientific">Mesoterricola silvestris</name>
    <dbReference type="NCBI Taxonomy" id="2927979"/>
    <lineage>
        <taxon>Bacteria</taxon>
        <taxon>Pseudomonadati</taxon>
        <taxon>Acidobacteriota</taxon>
        <taxon>Holophagae</taxon>
        <taxon>Holophagales</taxon>
        <taxon>Holophagaceae</taxon>
        <taxon>Mesoterricola</taxon>
    </lineage>
</organism>
<evidence type="ECO:0000256" key="4">
    <source>
        <dbReference type="ARBA" id="ARBA00022833"/>
    </source>
</evidence>
<dbReference type="CDD" id="cd07363">
    <property type="entry name" value="45_DOPA_Dioxygenase"/>
    <property type="match status" value="1"/>
</dbReference>
<evidence type="ECO:0000256" key="3">
    <source>
        <dbReference type="ARBA" id="ARBA00022723"/>
    </source>
</evidence>
<evidence type="ECO:0000256" key="1">
    <source>
        <dbReference type="ARBA" id="ARBA00001947"/>
    </source>
</evidence>
<dbReference type="GO" id="GO:0016702">
    <property type="term" value="F:oxidoreductase activity, acting on single donors with incorporation of molecular oxygen, incorporation of two atoms of oxygen"/>
    <property type="evidence" value="ECO:0007669"/>
    <property type="project" value="UniProtKB-ARBA"/>
</dbReference>
<dbReference type="Gene3D" id="3.40.830.10">
    <property type="entry name" value="LigB-like"/>
    <property type="match status" value="1"/>
</dbReference>
<dbReference type="InterPro" id="IPR004183">
    <property type="entry name" value="Xdiol_dOase_suB"/>
</dbReference>
<reference evidence="8" key="1">
    <citation type="journal article" date="2023" name="Int. J. Syst. Evol. Microbiol.">
        <title>Mesoterricola silvestris gen. nov., sp. nov., Mesoterricola sediminis sp. nov., Geothrix oryzae sp. nov., Geothrix edaphica sp. nov., Geothrix rubra sp. nov., and Geothrix limicola sp. nov., six novel members of Acidobacteriota isolated from soils.</title>
        <authorList>
            <person name="Itoh H."/>
            <person name="Sugisawa Y."/>
            <person name="Mise K."/>
            <person name="Xu Z."/>
            <person name="Kuniyasu M."/>
            <person name="Ushijima N."/>
            <person name="Kawano K."/>
            <person name="Kobayashi E."/>
            <person name="Shiratori Y."/>
            <person name="Masuda Y."/>
            <person name="Senoo K."/>
        </authorList>
    </citation>
    <scope>NUCLEOTIDE SEQUENCE [LARGE SCALE GENOMIC DNA]</scope>
    <source>
        <strain evidence="8">W79</strain>
    </source>
</reference>
<keyword evidence="7" id="KW-0223">Dioxygenase</keyword>
<dbReference type="PIRSF" id="PIRSF006157">
    <property type="entry name" value="Doxgns_DODA"/>
    <property type="match status" value="1"/>
</dbReference>
<comment type="similarity">
    <text evidence="2">Belongs to the DODA-type extradiol aromatic ring-opening dioxygenase family.</text>
</comment>
<dbReference type="Pfam" id="PF02900">
    <property type="entry name" value="LigB"/>
    <property type="match status" value="1"/>
</dbReference>
<dbReference type="GO" id="GO:0008198">
    <property type="term" value="F:ferrous iron binding"/>
    <property type="evidence" value="ECO:0007669"/>
    <property type="project" value="InterPro"/>
</dbReference>
<keyword evidence="5" id="KW-0560">Oxidoreductase</keyword>
<feature type="domain" description="Extradiol ring-cleavage dioxygenase class III enzyme subunit B" evidence="6">
    <location>
        <begin position="7"/>
        <end position="231"/>
    </location>
</feature>
<sequence>MRTQPVLFVSHGSPMLALGDSPYARSLAAFAAALPERPRAVLVVSAHWQTAGPRVASAARPGVLHDFGGFPRELYALDYPAPGDPALALRAAAVLGAEPDPLRPLDHGAWAVLRHLFPGAEVPVVQVSLPRASPADLVAMGRALRAFREEGVLILASGGLVHNLGRVAWSAPDGQAEAWALEAESWFLERIVDGRLEELLDHRDAWPQSHGAAPTTEHLDPVFVALGAAEGPARTVFDGWQLGSMSLRSLAWG</sequence>
<dbReference type="KEGG" id="msil:METEAL_36460"/>
<keyword evidence="3" id="KW-0479">Metal-binding</keyword>
<dbReference type="Proteomes" id="UP001238179">
    <property type="component" value="Chromosome"/>
</dbReference>
<comment type="cofactor">
    <cofactor evidence="1">
        <name>Zn(2+)</name>
        <dbReference type="ChEBI" id="CHEBI:29105"/>
    </cofactor>
</comment>
<dbReference type="RefSeq" id="WP_316413148.1">
    <property type="nucleotide sequence ID" value="NZ_AP027080.1"/>
</dbReference>
<dbReference type="EMBL" id="AP027080">
    <property type="protein sequence ID" value="BDU74472.1"/>
    <property type="molecule type" value="Genomic_DNA"/>
</dbReference>
<keyword evidence="8" id="KW-1185">Reference proteome</keyword>
<gene>
    <name evidence="7" type="ORF">METEAL_36460</name>
</gene>
<dbReference type="GO" id="GO:0008270">
    <property type="term" value="F:zinc ion binding"/>
    <property type="evidence" value="ECO:0007669"/>
    <property type="project" value="InterPro"/>
</dbReference>
<evidence type="ECO:0000256" key="2">
    <source>
        <dbReference type="ARBA" id="ARBA00007581"/>
    </source>
</evidence>
<evidence type="ECO:0000259" key="6">
    <source>
        <dbReference type="Pfam" id="PF02900"/>
    </source>
</evidence>
<evidence type="ECO:0000313" key="8">
    <source>
        <dbReference type="Proteomes" id="UP001238179"/>
    </source>
</evidence>
<accession>A0AA48GN50</accession>
<dbReference type="PANTHER" id="PTHR30096">
    <property type="entry name" value="4,5-DOPA DIOXYGENASE EXTRADIOL-LIKE PROTEIN"/>
    <property type="match status" value="1"/>
</dbReference>
<dbReference type="InterPro" id="IPR014436">
    <property type="entry name" value="Extradiol_dOase_DODA"/>
</dbReference>
<dbReference type="AlphaFoldDB" id="A0AA48GN50"/>
<protein>
    <submittedName>
        <fullName evidence="7">Dioxygenase</fullName>
    </submittedName>
</protein>
<proteinExistence type="inferred from homology"/>
<dbReference type="SUPFAM" id="SSF53213">
    <property type="entry name" value="LigB-like"/>
    <property type="match status" value="1"/>
</dbReference>